<name>A0A0F3GVQ0_9BACT</name>
<evidence type="ECO:0000313" key="2">
    <source>
        <dbReference type="Proteomes" id="UP000033423"/>
    </source>
</evidence>
<comment type="caution">
    <text evidence="1">The sequence shown here is derived from an EMBL/GenBank/DDBJ whole genome shotgun (WGS) entry which is preliminary data.</text>
</comment>
<evidence type="ECO:0000313" key="1">
    <source>
        <dbReference type="EMBL" id="KJU85932.1"/>
    </source>
</evidence>
<dbReference type="Proteomes" id="UP000033423">
    <property type="component" value="Unassembled WGS sequence"/>
</dbReference>
<keyword evidence="2" id="KW-1185">Reference proteome</keyword>
<dbReference type="PATRIC" id="fig|29290.4.peg.2483"/>
<dbReference type="Gene3D" id="1.20.120.330">
    <property type="entry name" value="Nucleotidyltransferases domain 2"/>
    <property type="match status" value="1"/>
</dbReference>
<proteinExistence type="predicted"/>
<sequence>MKPFEYTIDKLQKALLQLKDGAERAVDDLGRDAVIQRFEFTCELFWKAIKVVLDHDGYSCQSPRSCIKEGVRRGLLCGGQTLLDMLQDRNMTSHLYSEAMAEEIYQRIKATYINLLEDNLQQIRSRL</sequence>
<protein>
    <submittedName>
        <fullName evidence="1">Nucleotidyltransferase substrate binding protein</fullName>
    </submittedName>
</protein>
<reference evidence="1 2" key="1">
    <citation type="submission" date="2015-02" db="EMBL/GenBank/DDBJ databases">
        <title>Single-cell genomics of uncultivated deep-branching MTB reveals a conserved set of magnetosome genes.</title>
        <authorList>
            <person name="Kolinko S."/>
            <person name="Richter M."/>
            <person name="Glockner F.O."/>
            <person name="Brachmann A."/>
            <person name="Schuler D."/>
        </authorList>
    </citation>
    <scope>NUCLEOTIDE SEQUENCE [LARGE SCALE GENOMIC DNA]</scope>
    <source>
        <strain evidence="1">TM-1</strain>
    </source>
</reference>
<dbReference type="InterPro" id="IPR010235">
    <property type="entry name" value="HepT"/>
</dbReference>
<keyword evidence="1" id="KW-0808">Transferase</keyword>
<dbReference type="GO" id="GO:0016740">
    <property type="term" value="F:transferase activity"/>
    <property type="evidence" value="ECO:0007669"/>
    <property type="project" value="UniProtKB-KW"/>
</dbReference>
<dbReference type="EMBL" id="LACI01000798">
    <property type="protein sequence ID" value="KJU85932.1"/>
    <property type="molecule type" value="Genomic_DNA"/>
</dbReference>
<organism evidence="1 2">
    <name type="scientific">Candidatus Magnetobacterium bavaricum</name>
    <dbReference type="NCBI Taxonomy" id="29290"/>
    <lineage>
        <taxon>Bacteria</taxon>
        <taxon>Pseudomonadati</taxon>
        <taxon>Nitrospirota</taxon>
        <taxon>Thermodesulfovibrionia</taxon>
        <taxon>Thermodesulfovibrionales</taxon>
        <taxon>Candidatus Magnetobacteriaceae</taxon>
        <taxon>Candidatus Magnetobacterium</taxon>
    </lineage>
</organism>
<accession>A0A0F3GVQ0</accession>
<gene>
    <name evidence="1" type="ORF">MBAV_001870</name>
</gene>
<dbReference type="Pfam" id="PF08780">
    <property type="entry name" value="NTase_sub_bind"/>
    <property type="match status" value="1"/>
</dbReference>
<dbReference type="NCBIfam" id="TIGR01987">
    <property type="entry name" value="HI0074"/>
    <property type="match status" value="1"/>
</dbReference>
<dbReference type="AlphaFoldDB" id="A0A0F3GVQ0"/>
<dbReference type="SUPFAM" id="SSF81593">
    <property type="entry name" value="Nucleotidyltransferase substrate binding subunit/domain"/>
    <property type="match status" value="1"/>
</dbReference>